<dbReference type="Proteomes" id="UP000326380">
    <property type="component" value="Unassembled WGS sequence"/>
</dbReference>
<dbReference type="Pfam" id="PF13527">
    <property type="entry name" value="Acetyltransf_9"/>
    <property type="match status" value="1"/>
</dbReference>
<dbReference type="EMBL" id="VTWU01000004">
    <property type="protein sequence ID" value="KAA9332282.1"/>
    <property type="molecule type" value="Genomic_DNA"/>
</dbReference>
<dbReference type="SUPFAM" id="SSF55729">
    <property type="entry name" value="Acyl-CoA N-acyltransferases (Nat)"/>
    <property type="match status" value="1"/>
</dbReference>
<proteinExistence type="predicted"/>
<protein>
    <submittedName>
        <fullName evidence="1">GNAT family N-acetyltransferase</fullName>
    </submittedName>
</protein>
<name>A0A7L4ZVY1_9BACT</name>
<sequence length="318" mass="36310">MAQLPDDITITRATQADLADVVELNRTENDDDRMTTGYLDWWYFNNPFNSFSFFLARYEGKGAGMCTSNDAIFSINGKPWKSGFIQKVLTSNAVRGKGLFGKLYVKTDTDFMERGGDCFLAFPNAVAKPIYLAKYNYSHGIYPDLTLLFTNPAHLLAGSSYEVTTKLDDAFFQTRTFQFDNAMIKDQKFLQWRYLTFQSPHYKYVTLAVKRDRKLVGYAFLKKIKKQGLPVFVLMDVAFHQVADLAHVIKQARIYAAKQLTVGLLYMGNPLIDTATKGVARKVWRNQFDFLVKGKNQGETDELANVTFNFFFGDLDFV</sequence>
<evidence type="ECO:0000313" key="1">
    <source>
        <dbReference type="EMBL" id="KAA9332282.1"/>
    </source>
</evidence>
<reference evidence="1 2" key="1">
    <citation type="submission" date="2019-09" db="EMBL/GenBank/DDBJ databases">
        <title>Genome sequence of Hymenobacter sp. M3.</title>
        <authorList>
            <person name="Srinivasan S."/>
        </authorList>
    </citation>
    <scope>NUCLEOTIDE SEQUENCE [LARGE SCALE GENOMIC DNA]</scope>
    <source>
        <strain evidence="1 2">M3</strain>
    </source>
</reference>
<comment type="caution">
    <text evidence="1">The sequence shown here is derived from an EMBL/GenBank/DDBJ whole genome shotgun (WGS) entry which is preliminary data.</text>
</comment>
<dbReference type="RefSeq" id="WP_151079223.1">
    <property type="nucleotide sequence ID" value="NZ_CP047647.1"/>
</dbReference>
<evidence type="ECO:0000313" key="2">
    <source>
        <dbReference type="Proteomes" id="UP000326380"/>
    </source>
</evidence>
<keyword evidence="2" id="KW-1185">Reference proteome</keyword>
<accession>A0A7L4ZVY1</accession>
<gene>
    <name evidence="1" type="ORF">F0P96_12440</name>
</gene>
<dbReference type="AlphaFoldDB" id="A0A7L4ZVY1"/>
<dbReference type="InterPro" id="IPR016181">
    <property type="entry name" value="Acyl_CoA_acyltransferase"/>
</dbReference>
<dbReference type="Gene3D" id="3.40.630.30">
    <property type="match status" value="1"/>
</dbReference>
<organism evidence="1 2">
    <name type="scientific">Hymenobacter busanensis</name>
    <dbReference type="NCBI Taxonomy" id="2607656"/>
    <lineage>
        <taxon>Bacteria</taxon>
        <taxon>Pseudomonadati</taxon>
        <taxon>Bacteroidota</taxon>
        <taxon>Cytophagia</taxon>
        <taxon>Cytophagales</taxon>
        <taxon>Hymenobacteraceae</taxon>
        <taxon>Hymenobacter</taxon>
    </lineage>
</organism>